<dbReference type="InterPro" id="IPR014105">
    <property type="entry name" value="Carotenoid/retinoid_OxRdtase"/>
</dbReference>
<evidence type="ECO:0000256" key="4">
    <source>
        <dbReference type="RuleBase" id="RU362075"/>
    </source>
</evidence>
<keyword evidence="5" id="KW-0472">Membrane</keyword>
<keyword evidence="8" id="KW-1185">Reference proteome</keyword>
<dbReference type="InterPro" id="IPR002937">
    <property type="entry name" value="Amino_oxidase"/>
</dbReference>
<dbReference type="GO" id="GO:0102223">
    <property type="term" value="F:4,4'-diapophytoene desaturase (4,4'-diaponeurosporene-forming)"/>
    <property type="evidence" value="ECO:0007669"/>
    <property type="project" value="UniProtKB-EC"/>
</dbReference>
<name>A0A239VBI5_9MICO</name>
<dbReference type="EMBL" id="LT906453">
    <property type="protein sequence ID" value="SNV19517.1"/>
    <property type="molecule type" value="Genomic_DNA"/>
</dbReference>
<feature type="transmembrane region" description="Helical" evidence="5">
    <location>
        <begin position="455"/>
        <end position="479"/>
    </location>
</feature>
<comment type="similarity">
    <text evidence="4">Belongs to the carotenoid/retinoid oxidoreductase family.</text>
</comment>
<protein>
    <submittedName>
        <fullName evidence="7">Dehydrosqualene desaturase</fullName>
        <ecNumber evidence="7">1.3.8.2</ecNumber>
    </submittedName>
</protein>
<evidence type="ECO:0000313" key="8">
    <source>
        <dbReference type="Proteomes" id="UP000242637"/>
    </source>
</evidence>
<feature type="domain" description="Amine oxidase" evidence="6">
    <location>
        <begin position="11"/>
        <end position="481"/>
    </location>
</feature>
<keyword evidence="3 4" id="KW-0560">Oxidoreductase</keyword>
<dbReference type="Proteomes" id="UP000242637">
    <property type="component" value="Chromosome 1"/>
</dbReference>
<reference evidence="7 8" key="1">
    <citation type="submission" date="2017-06" db="EMBL/GenBank/DDBJ databases">
        <authorList>
            <consortium name="Pathogen Informatics"/>
        </authorList>
    </citation>
    <scope>NUCLEOTIDE SEQUENCE [LARGE SCALE GENOMIC DNA]</scope>
    <source>
        <strain evidence="7 8">NCTC13039</strain>
    </source>
</reference>
<dbReference type="EC" id="1.3.8.2" evidence="7"/>
<dbReference type="PANTHER" id="PTHR43734:SF1">
    <property type="entry name" value="PHYTOENE DESATURASE"/>
    <property type="match status" value="1"/>
</dbReference>
<keyword evidence="5" id="KW-0812">Transmembrane</keyword>
<dbReference type="NCBIfam" id="TIGR02734">
    <property type="entry name" value="crtI_fam"/>
    <property type="match status" value="1"/>
</dbReference>
<sequence length="491" mass="53842">MSTVVVIGAGLAGLSAACHLVSQGHRVLVIEKESGPGGRALRIRQDGFTFDLGPTVMTMPELLDEPLRAIGSSQQKAVPMRQLDPAYRGVFADHSELLIRNSTEATAQHIHHLCGPHDAQALRELEPFLAELYTTALPHFIDTNFDSPLDLLRSPQAALKLLKMGAFAPMAKMINTRISDERLRRMLTFQALYAGLSPTTALGVYALITYMDTFRGVYLPEGGMGAIPHGMAQALAPHATIHYDTTVHSLMRGRGGRTVGVNTNDGPIPADAVICTIDTPTAYRYLLPDLPLPRPLRNPTYSPSAVVWHVGARGPLPPNAAHHNIHFGHAWENCFTELINHQTLMSDPARLVTISSLGEPHLAPPDTHTLYILEPVPNLNGNIDWNTETTHIRERLHAFLDENNYPTDIITERLITPLDWKNLGMAAGTPFALAHHFRQTGPFRPANHEPRIPGLFFAGSATIPGVGVPMVLISGKLAAQRTRNYLRKKHL</sequence>
<evidence type="ECO:0000256" key="5">
    <source>
        <dbReference type="SAM" id="Phobius"/>
    </source>
</evidence>
<gene>
    <name evidence="7" type="primary">crtN</name>
    <name evidence="7" type="ORF">SAMEA4475696_00721</name>
</gene>
<keyword evidence="5" id="KW-1133">Transmembrane helix</keyword>
<dbReference type="SUPFAM" id="SSF51905">
    <property type="entry name" value="FAD/NAD(P)-binding domain"/>
    <property type="match status" value="1"/>
</dbReference>
<dbReference type="GeneID" id="63458987"/>
<evidence type="ECO:0000259" key="6">
    <source>
        <dbReference type="Pfam" id="PF01593"/>
    </source>
</evidence>
<dbReference type="InterPro" id="IPR036188">
    <property type="entry name" value="FAD/NAD-bd_sf"/>
</dbReference>
<organism evidence="7 8">
    <name type="scientific">Dermatophilus congolensis</name>
    <dbReference type="NCBI Taxonomy" id="1863"/>
    <lineage>
        <taxon>Bacteria</taxon>
        <taxon>Bacillati</taxon>
        <taxon>Actinomycetota</taxon>
        <taxon>Actinomycetes</taxon>
        <taxon>Micrococcales</taxon>
        <taxon>Dermatophilaceae</taxon>
        <taxon>Dermatophilus</taxon>
    </lineage>
</organism>
<dbReference type="RefSeq" id="WP_028327618.1">
    <property type="nucleotide sequence ID" value="NZ_JAAFNL010000001.1"/>
</dbReference>
<accession>A0A239VBI5</accession>
<dbReference type="GO" id="GO:0016117">
    <property type="term" value="P:carotenoid biosynthetic process"/>
    <property type="evidence" value="ECO:0007669"/>
    <property type="project" value="UniProtKB-KW"/>
</dbReference>
<dbReference type="STRING" id="1121387.GCA_000429885_01818"/>
<proteinExistence type="inferred from homology"/>
<dbReference type="Pfam" id="PF01593">
    <property type="entry name" value="Amino_oxidase"/>
    <property type="match status" value="1"/>
</dbReference>
<dbReference type="PANTHER" id="PTHR43734">
    <property type="entry name" value="PHYTOENE DESATURASE"/>
    <property type="match status" value="1"/>
</dbReference>
<keyword evidence="2 4" id="KW-0125">Carotenoid biosynthesis</keyword>
<dbReference type="Gene3D" id="3.50.50.60">
    <property type="entry name" value="FAD/NAD(P)-binding domain"/>
    <property type="match status" value="2"/>
</dbReference>
<dbReference type="OrthoDB" id="9774675at2"/>
<comment type="pathway">
    <text evidence="1 4">Carotenoid biosynthesis.</text>
</comment>
<evidence type="ECO:0000313" key="7">
    <source>
        <dbReference type="EMBL" id="SNV19517.1"/>
    </source>
</evidence>
<evidence type="ECO:0000256" key="3">
    <source>
        <dbReference type="ARBA" id="ARBA00023002"/>
    </source>
</evidence>
<evidence type="ECO:0000256" key="2">
    <source>
        <dbReference type="ARBA" id="ARBA00022746"/>
    </source>
</evidence>
<evidence type="ECO:0000256" key="1">
    <source>
        <dbReference type="ARBA" id="ARBA00004829"/>
    </source>
</evidence>
<dbReference type="KEGG" id="dco:SAMEA4475696_0721"/>
<dbReference type="AlphaFoldDB" id="A0A239VBI5"/>